<protein>
    <submittedName>
        <fullName evidence="1">Type I-E CRISPR-associated endoribonuclease Cas2e</fullName>
    </submittedName>
</protein>
<evidence type="ECO:0000313" key="1">
    <source>
        <dbReference type="EMBL" id="ARU45185.1"/>
    </source>
</evidence>
<sequence length="123" mass="13745">MFAVIQGHNLPNHLNGYLSRFLSEVDAGLYVGVLSRAVMENLWEKCHSVDLAGSLTLIHPQYDAEQGFRIRTTGKQRRPVVDLDGLFLSARGLIEDVRFADPLDEADAIIPDEVLEDFCSESE</sequence>
<reference evidence="1 2" key="2">
    <citation type="journal article" date="2020" name="Antonie Van Leeuwenhoek">
        <title>Phylogenomic characterisation of a novel corynebacterial species pathogenic to animals.</title>
        <authorList>
            <person name="Moller J."/>
            <person name="Musella L."/>
            <person name="Melnikov V."/>
            <person name="Geissdorfer W."/>
            <person name="Burkovski A."/>
            <person name="Sangal V."/>
        </authorList>
    </citation>
    <scope>NUCLEOTIDE SEQUENCE [LARGE SCALE GENOMIC DNA]</scope>
    <source>
        <strain evidence="1 2">PO100/5</strain>
    </source>
</reference>
<dbReference type="AlphaFoldDB" id="A0A7Y4LIZ7"/>
<reference evidence="1 2" key="3">
    <citation type="journal article" date="2020" name="Int. J. Syst. Evol. Microbiol.">
        <title>Corynebacterium silvaticum sp. nov., a unique group of NTTB corynebacteria in wild boar and roe deer.</title>
        <authorList>
            <person name="Dangel A."/>
            <person name="Berger A."/>
            <person name="Rau J."/>
            <person name="Eisenberg T."/>
            <person name="Kampfer P."/>
            <person name="Margos G."/>
            <person name="Contzen M."/>
            <person name="Busse H.J."/>
            <person name="Konrad R."/>
            <person name="Peters M."/>
            <person name="Sting R."/>
            <person name="Sing A."/>
        </authorList>
    </citation>
    <scope>NUCLEOTIDE SEQUENCE [LARGE SCALE GENOMIC DNA]</scope>
    <source>
        <strain evidence="1 2">PO100/5</strain>
    </source>
</reference>
<dbReference type="NCBIfam" id="TIGR01873">
    <property type="entry name" value="cas_CT1978"/>
    <property type="match status" value="1"/>
</dbReference>
<dbReference type="KEGG" id="csil:CBE74_00160"/>
<name>A0A7Y4LIZ7_9CORY</name>
<dbReference type="InterPro" id="IPR010152">
    <property type="entry name" value="CRISPR-assoc_prot_Cas2_sub"/>
</dbReference>
<dbReference type="Gene3D" id="3.30.70.240">
    <property type="match status" value="1"/>
</dbReference>
<dbReference type="Pfam" id="PF09707">
    <property type="entry name" value="Cas_Cas2CT1978"/>
    <property type="match status" value="1"/>
</dbReference>
<accession>A0A7Y4LIZ7</accession>
<dbReference type="EMBL" id="CP021417">
    <property type="protein sequence ID" value="ARU45185.1"/>
    <property type="molecule type" value="Genomic_DNA"/>
</dbReference>
<dbReference type="OrthoDB" id="8527479at2"/>
<evidence type="ECO:0000313" key="2">
    <source>
        <dbReference type="Proteomes" id="UP000195652"/>
    </source>
</evidence>
<dbReference type="Proteomes" id="UP000195652">
    <property type="component" value="Chromosome"/>
</dbReference>
<proteinExistence type="predicted"/>
<gene>
    <name evidence="1" type="primary">cas2e</name>
    <name evidence="1" type="ORF">CBE74_00160</name>
</gene>
<organism evidence="1 2">
    <name type="scientific">Corynebacterium silvaticum</name>
    <dbReference type="NCBI Taxonomy" id="2320431"/>
    <lineage>
        <taxon>Bacteria</taxon>
        <taxon>Bacillati</taxon>
        <taxon>Actinomycetota</taxon>
        <taxon>Actinomycetes</taxon>
        <taxon>Mycobacteriales</taxon>
        <taxon>Corynebacteriaceae</taxon>
        <taxon>Corynebacterium</taxon>
    </lineage>
</organism>
<keyword evidence="2" id="KW-1185">Reference proteome</keyword>
<dbReference type="GeneID" id="75006718"/>
<reference evidence="1 2" key="1">
    <citation type="journal article" date="2014" name="BMC Vet. Res.">
        <title>First report of Corynebacterium pseudotuberculosis from caseous lymphadenitis lesions in Black Alentejano pig (Sus scrofa domesticus).</title>
        <authorList>
            <person name="Oliveira M."/>
            <person name="Barroco C."/>
            <person name="Mottola C."/>
            <person name="Santos R."/>
            <person name="Lemsaddek A."/>
            <person name="Tavares L."/>
            <person name="Semedo-Lemsaddek T."/>
        </authorList>
    </citation>
    <scope>NUCLEOTIDE SEQUENCE [LARGE SCALE GENOMIC DNA]</scope>
    <source>
        <strain evidence="1 2">PO100/5</strain>
    </source>
</reference>
<dbReference type="RefSeq" id="WP_087453076.1">
    <property type="nucleotide sequence ID" value="NZ_CP021417.2"/>
</dbReference>
<reference evidence="1 2" key="4">
    <citation type="journal article" date="2020" name="PLoS ONE">
        <title>Taxonomic classification of strain PO100/5 shows a broader geographic distribution and genetic markers of the recently described Corynebacterium silvaticum.</title>
        <authorList>
            <person name="Viana M.V.C."/>
            <person name="Profeta R."/>
            <person name="da Silva A.L."/>
            <person name="Hurtado R."/>
            <person name="Cerqueira J.C."/>
            <person name="Ribeiro B.F.S."/>
            <person name="Almeida M.O."/>
            <person name="Morais-Rodrigues F."/>
            <person name="Soares S.C."/>
            <person name="Oliveira M."/>
            <person name="Tavares L."/>
            <person name="Figueiredo H."/>
            <person name="Wattam A.R."/>
            <person name="Barh D."/>
            <person name="Ghosh P."/>
            <person name="Silva A."/>
            <person name="Azevedo V."/>
        </authorList>
    </citation>
    <scope>NUCLEOTIDE SEQUENCE [LARGE SCALE GENOMIC DNA]</scope>
    <source>
        <strain evidence="1 2">PO100/5</strain>
    </source>
</reference>